<dbReference type="RefSeq" id="WP_344110863.1">
    <property type="nucleotide sequence ID" value="NZ_BAAANE010000004.1"/>
</dbReference>
<dbReference type="EMBL" id="BAAANE010000004">
    <property type="protein sequence ID" value="GAA1632612.1"/>
    <property type="molecule type" value="Genomic_DNA"/>
</dbReference>
<reference evidence="3" key="1">
    <citation type="journal article" date="2019" name="Int. J. Syst. Evol. Microbiol.">
        <title>The Global Catalogue of Microorganisms (GCM) 10K type strain sequencing project: providing services to taxonomists for standard genome sequencing and annotation.</title>
        <authorList>
            <consortium name="The Broad Institute Genomics Platform"/>
            <consortium name="The Broad Institute Genome Sequencing Center for Infectious Disease"/>
            <person name="Wu L."/>
            <person name="Ma J."/>
        </authorList>
    </citation>
    <scope>NUCLEOTIDE SEQUENCE [LARGE SCALE GENOMIC DNA]</scope>
    <source>
        <strain evidence="3">JCM 14306</strain>
    </source>
</reference>
<keyword evidence="3" id="KW-1185">Reference proteome</keyword>
<gene>
    <name evidence="2" type="ORF">GCM10009744_21250</name>
</gene>
<evidence type="ECO:0000313" key="2">
    <source>
        <dbReference type="EMBL" id="GAA1632612.1"/>
    </source>
</evidence>
<accession>A0ABP4R1T5</accession>
<evidence type="ECO:0000313" key="3">
    <source>
        <dbReference type="Proteomes" id="UP001501319"/>
    </source>
</evidence>
<comment type="caution">
    <text evidence="2">The sequence shown here is derived from an EMBL/GenBank/DDBJ whole genome shotgun (WGS) entry which is preliminary data.</text>
</comment>
<evidence type="ECO:0000259" key="1">
    <source>
        <dbReference type="Pfam" id="PF10633"/>
    </source>
</evidence>
<proteinExistence type="predicted"/>
<sequence>MLAAADPTKYPEQLRGPHALSTWQVKEVLSGGSTAGAGGTTTAANCTTGFVPATGNLDTVAGVWTGYDSPYRWPTGNLQGRPVGSAKSWQQVADEGRAAYPTQSRVMFKGTSAPACSRFGMTQSFVPFQPNTLADGSPNPRAGLDDAILFGAVKADPGGLPAGTLQYLTFSRFFNVAGSPFRATVHLRGKLAPGNLALTVPPGWTTDGPRQVGRISDTSETTVTFTVTPPADAPVNQNAKISALYTSGNKSGYTDNVVRIVSPVEGRFQRWGNWQEYDEWLAQVAPQATRLGRSAAIQSMGVGPTIDG</sequence>
<dbReference type="Pfam" id="PF10633">
    <property type="entry name" value="NPCBM_assoc"/>
    <property type="match status" value="1"/>
</dbReference>
<dbReference type="InterPro" id="IPR018905">
    <property type="entry name" value="A-galactase_NEW3"/>
</dbReference>
<feature type="domain" description="Alpha-galactosidase NEW3" evidence="1">
    <location>
        <begin position="193"/>
        <end position="241"/>
    </location>
</feature>
<name>A0ABP4R1T5_9ACTN</name>
<protein>
    <recommendedName>
        <fullName evidence="1">Alpha-galactosidase NEW3 domain-containing protein</fullName>
    </recommendedName>
</protein>
<organism evidence="2 3">
    <name type="scientific">Kribbella alba</name>
    <dbReference type="NCBI Taxonomy" id="190197"/>
    <lineage>
        <taxon>Bacteria</taxon>
        <taxon>Bacillati</taxon>
        <taxon>Actinomycetota</taxon>
        <taxon>Actinomycetes</taxon>
        <taxon>Propionibacteriales</taxon>
        <taxon>Kribbellaceae</taxon>
        <taxon>Kribbella</taxon>
    </lineage>
</organism>
<dbReference type="Proteomes" id="UP001501319">
    <property type="component" value="Unassembled WGS sequence"/>
</dbReference>